<feature type="compositionally biased region" description="Polar residues" evidence="1">
    <location>
        <begin position="1"/>
        <end position="14"/>
    </location>
</feature>
<evidence type="ECO:0000313" key="3">
    <source>
        <dbReference type="EnsemblMetazoa" id="XP_008186999.1"/>
    </source>
</evidence>
<dbReference type="RefSeq" id="XP_008186999.1">
    <property type="nucleotide sequence ID" value="XM_008188777.1"/>
</dbReference>
<dbReference type="Pfam" id="PF13358">
    <property type="entry name" value="DDE_3"/>
    <property type="match status" value="1"/>
</dbReference>
<dbReference type="KEGG" id="api:103310446"/>
<sequence length="463" mass="53148">MSGTDALSTSNAGSRLTPVKRNPSGKFIGSGQKLMIINLYKSKIAEQPTIKVKEMVKLLSKDTGIGQKTIQTTIADYKNSKPIKSPCRQKIRLTFKEKVDDLERNAIRKKVHDFWFRRQVPSLDKILISVNSDPTLNTYKKTNLYYLLRELNFTYSKRGRNSALIERDDIVLWRTKYIQDIRKYRQEGRTIYYLDETWTNIGDSMEKNWVDKTVKSRRGAFLSGLSTGAPNPTGKAKGLIIVHIGSEEGFVNGGLLVFESKKGSADYHDEINGDSFFDWIKGVIPLLKDNSVIVMDNAHYHSVEAEQCPTISWKKTDIESWLKQKGEVYEKPLNKVGLMNIVNRIKPQFNKYVIDEYVKSKNIVVLRLPPYHCELNPIELAWSSVKRYIKMNNSTFKLPDVKNLVIEGVNQCGPEKWKNFVSHVINEEKRFWDIDFVVEEVMERLGNGVMTITGDTSYSDSNH</sequence>
<dbReference type="GO" id="GO:0003676">
    <property type="term" value="F:nucleic acid binding"/>
    <property type="evidence" value="ECO:0007669"/>
    <property type="project" value="InterPro"/>
</dbReference>
<reference evidence="3" key="2">
    <citation type="submission" date="2022-06" db="UniProtKB">
        <authorList>
            <consortium name="EnsemblMetazoa"/>
        </authorList>
    </citation>
    <scope>IDENTIFICATION</scope>
</reference>
<evidence type="ECO:0000259" key="2">
    <source>
        <dbReference type="Pfam" id="PF13358"/>
    </source>
</evidence>
<dbReference type="PANTHER" id="PTHR33939:SF1">
    <property type="entry name" value="DUF4371 DOMAIN-CONTAINING PROTEIN"/>
    <property type="match status" value="1"/>
</dbReference>
<dbReference type="EnsemblMetazoa" id="XM_008188777.1">
    <property type="protein sequence ID" value="XP_008186999.1"/>
    <property type="gene ID" value="LOC103310446"/>
</dbReference>
<evidence type="ECO:0000256" key="1">
    <source>
        <dbReference type="SAM" id="MobiDB-lite"/>
    </source>
</evidence>
<dbReference type="PANTHER" id="PTHR33939">
    <property type="entry name" value="PROTEIN CBG22215"/>
    <property type="match status" value="1"/>
</dbReference>
<dbReference type="OrthoDB" id="6575668at2759"/>
<dbReference type="AlphaFoldDB" id="A0A8R2FCW4"/>
<name>A0A8R2FCW4_ACYPI</name>
<dbReference type="Gene3D" id="3.30.420.10">
    <property type="entry name" value="Ribonuclease H-like superfamily/Ribonuclease H"/>
    <property type="match status" value="1"/>
</dbReference>
<dbReference type="Proteomes" id="UP000007819">
    <property type="component" value="Chromosome X"/>
</dbReference>
<reference evidence="4" key="1">
    <citation type="submission" date="2010-06" db="EMBL/GenBank/DDBJ databases">
        <authorList>
            <person name="Jiang H."/>
            <person name="Abraham K."/>
            <person name="Ali S."/>
            <person name="Alsbrooks S.L."/>
            <person name="Anim B.N."/>
            <person name="Anosike U.S."/>
            <person name="Attaway T."/>
            <person name="Bandaranaike D.P."/>
            <person name="Battles P.K."/>
            <person name="Bell S.N."/>
            <person name="Bell A.V."/>
            <person name="Beltran B."/>
            <person name="Bickham C."/>
            <person name="Bustamante Y."/>
            <person name="Caleb T."/>
            <person name="Canada A."/>
            <person name="Cardenas V."/>
            <person name="Carter K."/>
            <person name="Chacko J."/>
            <person name="Chandrabose M.N."/>
            <person name="Chavez D."/>
            <person name="Chavez A."/>
            <person name="Chen L."/>
            <person name="Chu H.-S."/>
            <person name="Claassen K.J."/>
            <person name="Cockrell R."/>
            <person name="Collins M."/>
            <person name="Cooper J.A."/>
            <person name="Cree A."/>
            <person name="Curry S.M."/>
            <person name="Da Y."/>
            <person name="Dao M.D."/>
            <person name="Das B."/>
            <person name="Davila M.-L."/>
            <person name="Davy-Carroll L."/>
            <person name="Denson S."/>
            <person name="Dinh H."/>
            <person name="Ebong V.E."/>
            <person name="Edwards J.R."/>
            <person name="Egan A."/>
            <person name="El-Daye J."/>
            <person name="Escobedo L."/>
            <person name="Fernandez S."/>
            <person name="Fernando P.R."/>
            <person name="Flagg N."/>
            <person name="Forbes L.D."/>
            <person name="Fowler R.G."/>
            <person name="Fu Q."/>
            <person name="Gabisi R.A."/>
            <person name="Ganer J."/>
            <person name="Garbino Pronczuk A."/>
            <person name="Garcia R.M."/>
            <person name="Garner T."/>
            <person name="Garrett T.E."/>
            <person name="Gonzalez D.A."/>
            <person name="Hamid H."/>
            <person name="Hawkins E.S."/>
            <person name="Hirani K."/>
            <person name="Hogues M.E."/>
            <person name="Hollins B."/>
            <person name="Hsiao C.-H."/>
            <person name="Jabil R."/>
            <person name="James M.L."/>
            <person name="Jhangiani S.N."/>
            <person name="Johnson B."/>
            <person name="Johnson Q."/>
            <person name="Joshi V."/>
            <person name="Kalu J.B."/>
            <person name="Kam C."/>
            <person name="Kashfia A."/>
            <person name="Keebler J."/>
            <person name="Kisamo H."/>
            <person name="Kovar C.L."/>
            <person name="Lago L.A."/>
            <person name="Lai C.-Y."/>
            <person name="Laidlaw J."/>
            <person name="Lara F."/>
            <person name="Le T.-K."/>
            <person name="Lee S.L."/>
            <person name="Legall F.H."/>
            <person name="Lemon S.J."/>
            <person name="Lewis L.R."/>
            <person name="Li B."/>
            <person name="Liu Y."/>
            <person name="Liu Y.-S."/>
            <person name="Lopez J."/>
            <person name="Lozado R.J."/>
            <person name="Lu J."/>
            <person name="Madu R.C."/>
            <person name="Maheshwari M."/>
            <person name="Maheshwari R."/>
            <person name="Malloy K."/>
            <person name="Martinez E."/>
            <person name="Mathew T."/>
            <person name="Mercado I.C."/>
            <person name="Mercado C."/>
            <person name="Meyer B."/>
            <person name="Montgomery K."/>
            <person name="Morgan M.B."/>
            <person name="Munidasa M."/>
            <person name="Nazareth L.V."/>
            <person name="Nelson J."/>
            <person name="Ng B.M."/>
            <person name="Nguyen N.B."/>
            <person name="Nguyen P.Q."/>
            <person name="Nguyen T."/>
            <person name="Obregon M."/>
            <person name="Okwuonu G.O."/>
            <person name="Onwere C.G."/>
            <person name="Orozco G."/>
            <person name="Parra A."/>
            <person name="Patel S."/>
            <person name="Patil S."/>
            <person name="Perez A."/>
            <person name="Perez Y."/>
            <person name="Pham C."/>
            <person name="Primus E.L."/>
            <person name="Pu L.-L."/>
            <person name="Puazo M."/>
            <person name="Qin X."/>
            <person name="Quiroz J.B."/>
            <person name="Reese J."/>
            <person name="Richards S."/>
            <person name="Rives C.M."/>
            <person name="Robberts R."/>
            <person name="Ruiz S.J."/>
            <person name="Ruiz M.J."/>
            <person name="Santibanez J."/>
            <person name="Schneider B.W."/>
            <person name="Sisson I."/>
            <person name="Smith M."/>
            <person name="Sodergren E."/>
            <person name="Song X.-Z."/>
            <person name="Song B.B."/>
            <person name="Summersgill H."/>
            <person name="Thelus R."/>
            <person name="Thornton R.D."/>
            <person name="Trejos Z.Y."/>
            <person name="Usmani K."/>
            <person name="Vattathil S."/>
            <person name="Villasana D."/>
            <person name="Walker D.L."/>
            <person name="Wang S."/>
            <person name="Wang K."/>
            <person name="White C.S."/>
            <person name="Williams A.C."/>
            <person name="Williamson J."/>
            <person name="Wilson K."/>
            <person name="Woghiren I.O."/>
            <person name="Woodworth J.R."/>
            <person name="Worley K.C."/>
            <person name="Wright R.A."/>
            <person name="Wu W."/>
            <person name="Young L."/>
            <person name="Zhang L."/>
            <person name="Zhang J."/>
            <person name="Zhu Y."/>
            <person name="Muzny D.M."/>
            <person name="Weinstock G."/>
            <person name="Gibbs R.A."/>
        </authorList>
    </citation>
    <scope>NUCLEOTIDE SEQUENCE [LARGE SCALE GENOMIC DNA]</scope>
    <source>
        <strain evidence="4">LSR1</strain>
    </source>
</reference>
<feature type="region of interest" description="Disordered" evidence="1">
    <location>
        <begin position="1"/>
        <end position="24"/>
    </location>
</feature>
<evidence type="ECO:0000313" key="4">
    <source>
        <dbReference type="Proteomes" id="UP000007819"/>
    </source>
</evidence>
<keyword evidence="4" id="KW-1185">Reference proteome</keyword>
<dbReference type="GeneID" id="103310446"/>
<dbReference type="InterPro" id="IPR036397">
    <property type="entry name" value="RNaseH_sf"/>
</dbReference>
<proteinExistence type="predicted"/>
<feature type="domain" description="Tc1-like transposase DDE" evidence="2">
    <location>
        <begin position="266"/>
        <end position="393"/>
    </location>
</feature>
<dbReference type="InterPro" id="IPR038717">
    <property type="entry name" value="Tc1-like_DDE_dom"/>
</dbReference>
<organism evidence="3 4">
    <name type="scientific">Acyrthosiphon pisum</name>
    <name type="common">Pea aphid</name>
    <dbReference type="NCBI Taxonomy" id="7029"/>
    <lineage>
        <taxon>Eukaryota</taxon>
        <taxon>Metazoa</taxon>
        <taxon>Ecdysozoa</taxon>
        <taxon>Arthropoda</taxon>
        <taxon>Hexapoda</taxon>
        <taxon>Insecta</taxon>
        <taxon>Pterygota</taxon>
        <taxon>Neoptera</taxon>
        <taxon>Paraneoptera</taxon>
        <taxon>Hemiptera</taxon>
        <taxon>Sternorrhyncha</taxon>
        <taxon>Aphidomorpha</taxon>
        <taxon>Aphidoidea</taxon>
        <taxon>Aphididae</taxon>
        <taxon>Macrosiphini</taxon>
        <taxon>Acyrthosiphon</taxon>
    </lineage>
</organism>
<accession>A0A8R2FCW4</accession>
<protein>
    <recommendedName>
        <fullName evidence="2">Tc1-like transposase DDE domain-containing protein</fullName>
    </recommendedName>
</protein>
<dbReference type="OMA" id="NIPWEAD"/>